<dbReference type="SMART" id="SM00227">
    <property type="entry name" value="NEBU"/>
    <property type="match status" value="13"/>
</dbReference>
<reference evidence="3" key="2">
    <citation type="submission" date="2025-08" db="UniProtKB">
        <authorList>
            <consortium name="Ensembl"/>
        </authorList>
    </citation>
    <scope>IDENTIFICATION</scope>
</reference>
<keyword evidence="1" id="KW-0677">Repeat</keyword>
<dbReference type="InParanoid" id="A0A669AUY9"/>
<sequence>MRRSYKVCSEGWLLHDFTYRGANCVFQAKYKKASKKETSASLYHRLPETLETQHAKEASQLQSQKFYKEKYNREKGKSSYTNMKTLPEVEHAMEVNKKQSEVNIYRKGKEELHHYNAVPDRPDIVNATNAAKLASDLASKMFSINVYLALLQVKYKESFDRQLKGQKPQYNPLECVSFKQTQAASALASQVKYKTNQNQKPEGSSDLPNLLQLEHALHASKLQSNVEYKKKYEQTKAHYHIALDTAEQLHHKENAVLHSQVKYREEYEKNKGRSLMEFGDTQTYKVSKEAQKMQSEKEYRKDYEEQMKGKALVDVDQTPGYLTARHASSLLSEVTYIKLKKKSYSFSVSLFLLFFALSLQKEYKRDLEQEVKGRGLSGVGLEETPELLRVRKANQILNQKEYRRDLEREIVGKGMELSADVLEMQRAKRASQIQSQQLREHSYGTVTDTPELLHASYLKDVYSQKKYKDEAERLKGRYSLVSETPEMERVKANQRHISSVSYREEVGCGTAVMDTPEMERVRRNQENISSVSTQTLIKQNNHTFKECLKNTLNTGWSQLKATSVGVTPELERVKQNQENISSRVNLNHTNFLFTTTTLKLLLQLLAEIRGF</sequence>
<dbReference type="GO" id="GO:0071691">
    <property type="term" value="P:cardiac muscle thin filament assembly"/>
    <property type="evidence" value="ECO:0007669"/>
    <property type="project" value="TreeGrafter"/>
</dbReference>
<dbReference type="InterPro" id="IPR055297">
    <property type="entry name" value="NEBU/NEBL"/>
</dbReference>
<dbReference type="InterPro" id="IPR000900">
    <property type="entry name" value="Nebulin_repeat"/>
</dbReference>
<reference evidence="3" key="3">
    <citation type="submission" date="2025-09" db="UniProtKB">
        <authorList>
            <consortium name="Ensembl"/>
        </authorList>
    </citation>
    <scope>IDENTIFICATION</scope>
</reference>
<dbReference type="PANTHER" id="PTHR11039">
    <property type="entry name" value="NEBULIN"/>
    <property type="match status" value="1"/>
</dbReference>
<dbReference type="GO" id="GO:0051015">
    <property type="term" value="F:actin filament binding"/>
    <property type="evidence" value="ECO:0007669"/>
    <property type="project" value="InterPro"/>
</dbReference>
<evidence type="ECO:0000256" key="2">
    <source>
        <dbReference type="ARBA" id="ARBA00023203"/>
    </source>
</evidence>
<dbReference type="AlphaFoldDB" id="A0A669AUY9"/>
<dbReference type="Pfam" id="PF00880">
    <property type="entry name" value="Nebulin"/>
    <property type="match status" value="5"/>
</dbReference>
<evidence type="ECO:0008006" key="5">
    <source>
        <dbReference type="Google" id="ProtNLM"/>
    </source>
</evidence>
<dbReference type="Ensembl" id="ENSONIT00000091293.1">
    <property type="protein sequence ID" value="ENSONIP00000026814.1"/>
    <property type="gene ID" value="ENSONIG00000040256.1"/>
</dbReference>
<protein>
    <recommendedName>
        <fullName evidence="5">Nebulette</fullName>
    </recommendedName>
</protein>
<dbReference type="GeneTree" id="ENSGT00940000156390"/>
<evidence type="ECO:0000313" key="4">
    <source>
        <dbReference type="Proteomes" id="UP000005207"/>
    </source>
</evidence>
<dbReference type="GO" id="GO:0030018">
    <property type="term" value="C:Z disc"/>
    <property type="evidence" value="ECO:0007669"/>
    <property type="project" value="InterPro"/>
</dbReference>
<dbReference type="PROSITE" id="PS51216">
    <property type="entry name" value="NEBULIN"/>
    <property type="match status" value="7"/>
</dbReference>
<reference evidence="4" key="1">
    <citation type="submission" date="2012-01" db="EMBL/GenBank/DDBJ databases">
        <title>The Genome Sequence of Oreochromis niloticus (Nile Tilapia).</title>
        <authorList>
            <consortium name="Broad Institute Genome Assembly Team"/>
            <consortium name="Broad Institute Sequencing Platform"/>
            <person name="Di Palma F."/>
            <person name="Johnson J."/>
            <person name="Lander E.S."/>
            <person name="Lindblad-Toh K."/>
        </authorList>
    </citation>
    <scope>NUCLEOTIDE SEQUENCE [LARGE SCALE GENOMIC DNA]</scope>
</reference>
<keyword evidence="4" id="KW-1185">Reference proteome</keyword>
<dbReference type="PANTHER" id="PTHR11039:SF48">
    <property type="entry name" value="NEBULETTE"/>
    <property type="match status" value="1"/>
</dbReference>
<dbReference type="OMA" id="EXKEYKK"/>
<organism evidence="3 4">
    <name type="scientific">Oreochromis niloticus</name>
    <name type="common">Nile tilapia</name>
    <name type="synonym">Tilapia nilotica</name>
    <dbReference type="NCBI Taxonomy" id="8128"/>
    <lineage>
        <taxon>Eukaryota</taxon>
        <taxon>Metazoa</taxon>
        <taxon>Chordata</taxon>
        <taxon>Craniata</taxon>
        <taxon>Vertebrata</taxon>
        <taxon>Euteleostomi</taxon>
        <taxon>Actinopterygii</taxon>
        <taxon>Neopterygii</taxon>
        <taxon>Teleostei</taxon>
        <taxon>Neoteleostei</taxon>
        <taxon>Acanthomorphata</taxon>
        <taxon>Ovalentaria</taxon>
        <taxon>Cichlomorphae</taxon>
        <taxon>Cichliformes</taxon>
        <taxon>Cichlidae</taxon>
        <taxon>African cichlids</taxon>
        <taxon>Pseudocrenilabrinae</taxon>
        <taxon>Oreochromini</taxon>
        <taxon>Oreochromis</taxon>
    </lineage>
</organism>
<proteinExistence type="predicted"/>
<evidence type="ECO:0000313" key="3">
    <source>
        <dbReference type="Ensembl" id="ENSONIP00000026814.1"/>
    </source>
</evidence>
<dbReference type="Proteomes" id="UP000005207">
    <property type="component" value="Linkage group LG9"/>
</dbReference>
<accession>A0A669AUY9</accession>
<evidence type="ECO:0000256" key="1">
    <source>
        <dbReference type="ARBA" id="ARBA00022737"/>
    </source>
</evidence>
<keyword evidence="2" id="KW-0009">Actin-binding</keyword>
<name>A0A669AUY9_ORENI</name>